<gene>
    <name evidence="3" type="ORF">Desaf_1255</name>
</gene>
<feature type="domain" description="Butirosin biosynthesis protein H N-terminal" evidence="1">
    <location>
        <begin position="11"/>
        <end position="142"/>
    </location>
</feature>
<dbReference type="RefSeq" id="WP_014259393.1">
    <property type="nucleotide sequence ID" value="NC_016629.1"/>
</dbReference>
<sequence>MIDFAHRHSAHCESGATANLLAHHGMPLSEAMAFGIGAGLFFGHFPMVKVAGLPLTTFRNFVGGIFSRVTKRLGVRMSQRRFRNEDKGMAALDEVLEQGIPVGLQAGVYWLPYFPPALRHHFNAHNLVVYGKQDGEYLVSDPNLDVAMTISAQDLVRARFAKGPLAPRGRMYWVRSAPANVDLRGPAVQGLVEVARRMTFLPVPLIGTRGMRFLARRMRCWPEWYGQRGAARHMAQLIRMQEEIGTGGAGFRFIFAAFLQETAGLLAEPRLTELSASFTAAGDAWRDLALMGARLCKGRAGQGESYAAAADLLEGLAGREDQLFREIRAMAPQLQVKAR</sequence>
<evidence type="ECO:0000313" key="3">
    <source>
        <dbReference type="EMBL" id="EGJ49594.1"/>
    </source>
</evidence>
<dbReference type="eggNOG" id="COG4990">
    <property type="taxonomic scope" value="Bacteria"/>
</dbReference>
<dbReference type="KEGG" id="daf:Desaf_1255"/>
<keyword evidence="4" id="KW-1185">Reference proteome</keyword>
<evidence type="ECO:0000259" key="2">
    <source>
        <dbReference type="Pfam" id="PF16169"/>
    </source>
</evidence>
<proteinExistence type="predicted"/>
<evidence type="ECO:0000313" key="4">
    <source>
        <dbReference type="Proteomes" id="UP000007844"/>
    </source>
</evidence>
<name>F3YYF0_DESAF</name>
<organism evidence="3 4">
    <name type="scientific">Desulfocurvibacter africanus subsp. africanus str. Walvis Bay</name>
    <dbReference type="NCBI Taxonomy" id="690850"/>
    <lineage>
        <taxon>Bacteria</taxon>
        <taxon>Pseudomonadati</taxon>
        <taxon>Thermodesulfobacteriota</taxon>
        <taxon>Desulfovibrionia</taxon>
        <taxon>Desulfovibrionales</taxon>
        <taxon>Desulfovibrionaceae</taxon>
        <taxon>Desulfocurvibacter</taxon>
    </lineage>
</organism>
<evidence type="ECO:0008006" key="5">
    <source>
        <dbReference type="Google" id="ProtNLM"/>
    </source>
</evidence>
<reference evidence="3 4" key="1">
    <citation type="journal article" date="2011" name="J. Bacteriol.">
        <title>Genome sequence of the mercury-methylating and pleomorphic Desulfovibrio africanus Strain Walvis Bay.</title>
        <authorList>
            <person name="Brown S.D."/>
            <person name="Wall J.D."/>
            <person name="Kucken A.M."/>
            <person name="Gilmour C.C."/>
            <person name="Podar M."/>
            <person name="Brandt C.C."/>
            <person name="Teshima H."/>
            <person name="Detter J.C."/>
            <person name="Han C.S."/>
            <person name="Land M.L."/>
            <person name="Lucas S."/>
            <person name="Han J."/>
            <person name="Pennacchio L."/>
            <person name="Nolan M."/>
            <person name="Pitluck S."/>
            <person name="Woyke T."/>
            <person name="Goodwin L."/>
            <person name="Palumbo A.V."/>
            <person name="Elias D.A."/>
        </authorList>
    </citation>
    <scope>NUCLEOTIDE SEQUENCE [LARGE SCALE GENOMIC DNA]</scope>
    <source>
        <strain evidence="3 4">Walvis Bay</strain>
    </source>
</reference>
<dbReference type="Pfam" id="PF14399">
    <property type="entry name" value="BtrH_N"/>
    <property type="match status" value="1"/>
</dbReference>
<protein>
    <recommendedName>
        <fullName evidence="5">Peptidase</fullName>
    </recommendedName>
</protein>
<accession>F3YYF0</accession>
<feature type="domain" description="DUF4872" evidence="2">
    <location>
        <begin position="153"/>
        <end position="326"/>
    </location>
</feature>
<dbReference type="EMBL" id="CP003221">
    <property type="protein sequence ID" value="EGJ49594.1"/>
    <property type="molecule type" value="Genomic_DNA"/>
</dbReference>
<evidence type="ECO:0000259" key="1">
    <source>
        <dbReference type="Pfam" id="PF14399"/>
    </source>
</evidence>
<dbReference type="HOGENOM" id="CLU_069568_0_0_7"/>
<dbReference type="AlphaFoldDB" id="F3YYF0"/>
<dbReference type="STRING" id="690850.Desaf_1255"/>
<dbReference type="InterPro" id="IPR032369">
    <property type="entry name" value="DUF4872"/>
</dbReference>
<dbReference type="Proteomes" id="UP000007844">
    <property type="component" value="Chromosome"/>
</dbReference>
<dbReference type="InterPro" id="IPR026935">
    <property type="entry name" value="BtrH_N"/>
</dbReference>
<dbReference type="Pfam" id="PF16169">
    <property type="entry name" value="DUF4872"/>
    <property type="match status" value="1"/>
</dbReference>